<dbReference type="AlphaFoldDB" id="A0A0X8NZI5"/>
<gene>
    <name evidence="1" type="ORF">AL504_14415</name>
</gene>
<proteinExistence type="predicted"/>
<dbReference type="EMBL" id="CP014060">
    <property type="protein sequence ID" value="AMG37099.1"/>
    <property type="molecule type" value="Genomic_DNA"/>
</dbReference>
<sequence length="139" mass="15585">MNRDQFFFHDLSHFPIVTAKHGSAPAGYSASWIREMEMLVDNPQTFVMVVPDMRTEASHDDRKAMIDWQTTNMPRLKARCRAFIAVERDAGALDKIRKRGEKMARAFGMPFLAVATSHEAVQCARELLGQAGPSGFAVD</sequence>
<name>A0A0X8NZI5_ALCXX</name>
<dbReference type="Proteomes" id="UP000060602">
    <property type="component" value="Chromosome"/>
</dbReference>
<evidence type="ECO:0000313" key="2">
    <source>
        <dbReference type="Proteomes" id="UP000060602"/>
    </source>
</evidence>
<organism evidence="1 2">
    <name type="scientific">Alcaligenes xylosoxydans xylosoxydans</name>
    <name type="common">Achromobacter xylosoxidans</name>
    <dbReference type="NCBI Taxonomy" id="85698"/>
    <lineage>
        <taxon>Bacteria</taxon>
        <taxon>Pseudomonadati</taxon>
        <taxon>Pseudomonadota</taxon>
        <taxon>Betaproteobacteria</taxon>
        <taxon>Burkholderiales</taxon>
        <taxon>Alcaligenaceae</taxon>
        <taxon>Achromobacter</taxon>
    </lineage>
</organism>
<dbReference type="RefSeq" id="WP_006392993.1">
    <property type="nucleotide sequence ID" value="NZ_CP014060.2"/>
</dbReference>
<evidence type="ECO:0000313" key="1">
    <source>
        <dbReference type="EMBL" id="AMG37099.1"/>
    </source>
</evidence>
<accession>A0A0X8NZI5</accession>
<protein>
    <submittedName>
        <fullName evidence="1">Uncharacterized protein</fullName>
    </submittedName>
</protein>
<reference evidence="2" key="1">
    <citation type="submission" date="2015-12" db="EMBL/GenBank/DDBJ databases">
        <title>FDA dAtabase for Regulatory Grade micrObial Sequences (FDA-ARGOS): Supporting development and validation of Infectious Disease Dx tests.</title>
        <authorList>
            <person name="Case J."/>
            <person name="Tallon L."/>
            <person name="Sadzewicz L."/>
            <person name="Sengamalay N."/>
            <person name="Ott S."/>
            <person name="Godinez A."/>
            <person name="Nagaraj S."/>
            <person name="Nadendla S."/>
            <person name="Sichtig H."/>
        </authorList>
    </citation>
    <scope>NUCLEOTIDE SEQUENCE [LARGE SCALE GENOMIC DNA]</scope>
    <source>
        <strain evidence="2">FDAARGOS_147</strain>
    </source>
</reference>